<reference evidence="2" key="1">
    <citation type="journal article" date="2023" name="Mol. Phylogenet. Evol.">
        <title>Genome-scale phylogeny and comparative genomics of the fungal order Sordariales.</title>
        <authorList>
            <person name="Hensen N."/>
            <person name="Bonometti L."/>
            <person name="Westerberg I."/>
            <person name="Brannstrom I.O."/>
            <person name="Guillou S."/>
            <person name="Cros-Aarteil S."/>
            <person name="Calhoun S."/>
            <person name="Haridas S."/>
            <person name="Kuo A."/>
            <person name="Mondo S."/>
            <person name="Pangilinan J."/>
            <person name="Riley R."/>
            <person name="LaButti K."/>
            <person name="Andreopoulos B."/>
            <person name="Lipzen A."/>
            <person name="Chen C."/>
            <person name="Yan M."/>
            <person name="Daum C."/>
            <person name="Ng V."/>
            <person name="Clum A."/>
            <person name="Steindorff A."/>
            <person name="Ohm R.A."/>
            <person name="Martin F."/>
            <person name="Silar P."/>
            <person name="Natvig D.O."/>
            <person name="Lalanne C."/>
            <person name="Gautier V."/>
            <person name="Ament-Velasquez S.L."/>
            <person name="Kruys A."/>
            <person name="Hutchinson M.I."/>
            <person name="Powell A.J."/>
            <person name="Barry K."/>
            <person name="Miller A.N."/>
            <person name="Grigoriev I.V."/>
            <person name="Debuchy R."/>
            <person name="Gladieux P."/>
            <person name="Hiltunen Thoren M."/>
            <person name="Johannesson H."/>
        </authorList>
    </citation>
    <scope>NUCLEOTIDE SEQUENCE</scope>
    <source>
        <strain evidence="2">CBS 141.50</strain>
    </source>
</reference>
<dbReference type="GeneID" id="87818333"/>
<proteinExistence type="predicted"/>
<feature type="region of interest" description="Disordered" evidence="1">
    <location>
        <begin position="135"/>
        <end position="170"/>
    </location>
</feature>
<dbReference type="RefSeq" id="XP_062634478.1">
    <property type="nucleotide sequence ID" value="XM_062781720.1"/>
</dbReference>
<gene>
    <name evidence="2" type="ORF">C8A04DRAFT_31314</name>
</gene>
<evidence type="ECO:0000313" key="3">
    <source>
        <dbReference type="Proteomes" id="UP001302676"/>
    </source>
</evidence>
<dbReference type="AlphaFoldDB" id="A0AAN6UXR1"/>
<evidence type="ECO:0000313" key="2">
    <source>
        <dbReference type="EMBL" id="KAK4141107.1"/>
    </source>
</evidence>
<accession>A0AAN6UXR1</accession>
<comment type="caution">
    <text evidence="2">The sequence shown here is derived from an EMBL/GenBank/DDBJ whole genome shotgun (WGS) entry which is preliminary data.</text>
</comment>
<dbReference type="EMBL" id="MU853617">
    <property type="protein sequence ID" value="KAK4141107.1"/>
    <property type="molecule type" value="Genomic_DNA"/>
</dbReference>
<reference evidence="2" key="2">
    <citation type="submission" date="2023-05" db="EMBL/GenBank/DDBJ databases">
        <authorList>
            <consortium name="Lawrence Berkeley National Laboratory"/>
            <person name="Steindorff A."/>
            <person name="Hensen N."/>
            <person name="Bonometti L."/>
            <person name="Westerberg I."/>
            <person name="Brannstrom I.O."/>
            <person name="Guillou S."/>
            <person name="Cros-Aarteil S."/>
            <person name="Calhoun S."/>
            <person name="Haridas S."/>
            <person name="Kuo A."/>
            <person name="Mondo S."/>
            <person name="Pangilinan J."/>
            <person name="Riley R."/>
            <person name="Labutti K."/>
            <person name="Andreopoulos B."/>
            <person name="Lipzen A."/>
            <person name="Chen C."/>
            <person name="Yanf M."/>
            <person name="Daum C."/>
            <person name="Ng V."/>
            <person name="Clum A."/>
            <person name="Ohm R."/>
            <person name="Martin F."/>
            <person name="Silar P."/>
            <person name="Natvig D."/>
            <person name="Lalanne C."/>
            <person name="Gautier V."/>
            <person name="Ament-Velasquez S.L."/>
            <person name="Kruys A."/>
            <person name="Hutchinson M.I."/>
            <person name="Powell A.J."/>
            <person name="Barry K."/>
            <person name="Miller A.N."/>
            <person name="Grigoriev I.V."/>
            <person name="Debuchy R."/>
            <person name="Gladieux P."/>
            <person name="Thoren M.H."/>
            <person name="Johannesson H."/>
        </authorList>
    </citation>
    <scope>NUCLEOTIDE SEQUENCE</scope>
    <source>
        <strain evidence="2">CBS 141.50</strain>
    </source>
</reference>
<dbReference type="Proteomes" id="UP001302676">
    <property type="component" value="Unassembled WGS sequence"/>
</dbReference>
<name>A0AAN6UXR1_9PEZI</name>
<sequence>MDIRIPPLDISLHPIPPNIRRNPLVRLFALYLALYPSYFLTRIITRHLLPLLFPPDPNNNNNNNNNHPNHDHHTPQDWLSYRLERILYFPSWLPSLSGGEAAAAAPEVPEVPDIGSFAPLQAAIEARGRLPADHYYPYFPPESDSDSDSNPELEPQALGSSGRSSSSSLRRWRRRQRRGWTGRRVMRSLVYGWRELGVLCESLQGAFMVAMGLEDGDEVVGDEDLHWRGGGGQDAYEERGVRGGNGHVNGYVNGDENGLVE</sequence>
<feature type="compositionally biased region" description="Low complexity" evidence="1">
    <location>
        <begin position="152"/>
        <end position="169"/>
    </location>
</feature>
<keyword evidence="3" id="KW-1185">Reference proteome</keyword>
<feature type="region of interest" description="Disordered" evidence="1">
    <location>
        <begin position="228"/>
        <end position="261"/>
    </location>
</feature>
<evidence type="ECO:0000256" key="1">
    <source>
        <dbReference type="SAM" id="MobiDB-lite"/>
    </source>
</evidence>
<protein>
    <submittedName>
        <fullName evidence="2">Uncharacterized protein</fullName>
    </submittedName>
</protein>
<organism evidence="2 3">
    <name type="scientific">Dichotomopilus funicola</name>
    <dbReference type="NCBI Taxonomy" id="1934379"/>
    <lineage>
        <taxon>Eukaryota</taxon>
        <taxon>Fungi</taxon>
        <taxon>Dikarya</taxon>
        <taxon>Ascomycota</taxon>
        <taxon>Pezizomycotina</taxon>
        <taxon>Sordariomycetes</taxon>
        <taxon>Sordariomycetidae</taxon>
        <taxon>Sordariales</taxon>
        <taxon>Chaetomiaceae</taxon>
        <taxon>Dichotomopilus</taxon>
    </lineage>
</organism>